<evidence type="ECO:0000259" key="9">
    <source>
        <dbReference type="Pfam" id="PF13231"/>
    </source>
</evidence>
<evidence type="ECO:0000256" key="7">
    <source>
        <dbReference type="ARBA" id="ARBA00023136"/>
    </source>
</evidence>
<dbReference type="GO" id="GO:0005886">
    <property type="term" value="C:plasma membrane"/>
    <property type="evidence" value="ECO:0007669"/>
    <property type="project" value="UniProtKB-SubCell"/>
</dbReference>
<keyword evidence="7 8" id="KW-0472">Membrane</keyword>
<dbReference type="InterPro" id="IPR038731">
    <property type="entry name" value="RgtA/B/C-like"/>
</dbReference>
<keyword evidence="2" id="KW-1003">Cell membrane</keyword>
<feature type="transmembrane region" description="Helical" evidence="8">
    <location>
        <begin position="401"/>
        <end position="420"/>
    </location>
</feature>
<organism evidence="10 11">
    <name type="scientific">Candidatus Roizmanbacteria bacterium CG_4_10_14_0_8_um_filter_39_9</name>
    <dbReference type="NCBI Taxonomy" id="1974829"/>
    <lineage>
        <taxon>Bacteria</taxon>
        <taxon>Candidatus Roizmaniibacteriota</taxon>
    </lineage>
</organism>
<feature type="transmembrane region" description="Helical" evidence="8">
    <location>
        <begin position="172"/>
        <end position="188"/>
    </location>
</feature>
<comment type="subcellular location">
    <subcellularLocation>
        <location evidence="1">Cell membrane</location>
        <topology evidence="1">Multi-pass membrane protein</topology>
    </subcellularLocation>
</comment>
<feature type="transmembrane region" description="Helical" evidence="8">
    <location>
        <begin position="346"/>
        <end position="364"/>
    </location>
</feature>
<feature type="transmembrane region" description="Helical" evidence="8">
    <location>
        <begin position="370"/>
        <end position="389"/>
    </location>
</feature>
<feature type="transmembrane region" description="Helical" evidence="8">
    <location>
        <begin position="193"/>
        <end position="209"/>
    </location>
</feature>
<reference evidence="11" key="1">
    <citation type="submission" date="2017-09" db="EMBL/GenBank/DDBJ databases">
        <title>Depth-based differentiation of microbial function through sediment-hosted aquifers and enrichment of novel symbionts in the deep terrestrial subsurface.</title>
        <authorList>
            <person name="Probst A.J."/>
            <person name="Ladd B."/>
            <person name="Jarett J.K."/>
            <person name="Geller-Mcgrath D.E."/>
            <person name="Sieber C.M.K."/>
            <person name="Emerson J.B."/>
            <person name="Anantharaman K."/>
            <person name="Thomas B.C."/>
            <person name="Malmstrom R."/>
            <person name="Stieglmeier M."/>
            <person name="Klingl A."/>
            <person name="Woyke T."/>
            <person name="Ryan C.M."/>
            <person name="Banfield J.F."/>
        </authorList>
    </citation>
    <scope>NUCLEOTIDE SEQUENCE [LARGE SCALE GENOMIC DNA]</scope>
</reference>
<evidence type="ECO:0000313" key="11">
    <source>
        <dbReference type="Proteomes" id="UP000230108"/>
    </source>
</evidence>
<sequence length="442" mass="51116">MKRILRFVLSWFPLITIVLFAAIIRMWKLGSLPMNLQEDEVMTGYVGRFILKNWRDVYGNPWPFWYFDKFGDYYIVLPIYLKGLSTFIFGVNEFAIRFPSALLGALSVIPVFFISYWTFNKKKIGYFAALFLTILPWHITLSRASAEGIMGIFFYSTGLMFIVGYMNRKKRAYALLSFIFFIICYWIYHPYRVVIPLTLLLLSAVSLFFKDKKTLSLALTGFLIFTLFTGYISTTKWGKGRFSQTSILSPMSGVSVRIQELIYGEGQQKIVLARIFHNKILGYGREFLRQYSIYFSGEYLFVKGGLSYAYSVPEQGLLYFSFIIPLIAAAIFLARGNFPKAQQKVLFFLILLFFLVPIPASLTYIDAPNIQRSVDMTVFFSLFAGYGLFQLSEQKKWLKVIYFVAIAGFILKGYIFGMGIRCTQIYLPVSIVMMDKRHLLNM</sequence>
<feature type="transmembrane region" description="Helical" evidence="8">
    <location>
        <begin position="316"/>
        <end position="334"/>
    </location>
</feature>
<feature type="transmembrane region" description="Helical" evidence="8">
    <location>
        <begin position="98"/>
        <end position="118"/>
    </location>
</feature>
<accession>A0A2M7QC78</accession>
<feature type="transmembrane region" description="Helical" evidence="8">
    <location>
        <begin position="7"/>
        <end position="27"/>
    </location>
</feature>
<dbReference type="EMBL" id="PFLF01000114">
    <property type="protein sequence ID" value="PIY68537.1"/>
    <property type="molecule type" value="Genomic_DNA"/>
</dbReference>
<keyword evidence="6 8" id="KW-1133">Transmembrane helix</keyword>
<name>A0A2M7QC78_9BACT</name>
<dbReference type="PANTHER" id="PTHR33908">
    <property type="entry name" value="MANNOSYLTRANSFERASE YKCB-RELATED"/>
    <property type="match status" value="1"/>
</dbReference>
<evidence type="ECO:0000256" key="3">
    <source>
        <dbReference type="ARBA" id="ARBA00022676"/>
    </source>
</evidence>
<dbReference type="GO" id="GO:0009103">
    <property type="term" value="P:lipopolysaccharide biosynthetic process"/>
    <property type="evidence" value="ECO:0007669"/>
    <property type="project" value="UniProtKB-ARBA"/>
</dbReference>
<feature type="transmembrane region" description="Helical" evidence="8">
    <location>
        <begin position="215"/>
        <end position="234"/>
    </location>
</feature>
<evidence type="ECO:0000313" key="10">
    <source>
        <dbReference type="EMBL" id="PIY68537.1"/>
    </source>
</evidence>
<dbReference type="Proteomes" id="UP000230108">
    <property type="component" value="Unassembled WGS sequence"/>
</dbReference>
<dbReference type="InterPro" id="IPR050297">
    <property type="entry name" value="LipidA_mod_glycosyltrf_83"/>
</dbReference>
<protein>
    <recommendedName>
        <fullName evidence="9">Glycosyltransferase RgtA/B/C/D-like domain-containing protein</fullName>
    </recommendedName>
</protein>
<comment type="caution">
    <text evidence="10">The sequence shown here is derived from an EMBL/GenBank/DDBJ whole genome shotgun (WGS) entry which is preliminary data.</text>
</comment>
<feature type="domain" description="Glycosyltransferase RgtA/B/C/D-like" evidence="9">
    <location>
        <begin position="79"/>
        <end position="226"/>
    </location>
</feature>
<evidence type="ECO:0000256" key="5">
    <source>
        <dbReference type="ARBA" id="ARBA00022692"/>
    </source>
</evidence>
<dbReference type="PANTHER" id="PTHR33908:SF11">
    <property type="entry name" value="MEMBRANE PROTEIN"/>
    <property type="match status" value="1"/>
</dbReference>
<keyword evidence="3" id="KW-0328">Glycosyltransferase</keyword>
<evidence type="ECO:0000256" key="6">
    <source>
        <dbReference type="ARBA" id="ARBA00022989"/>
    </source>
</evidence>
<gene>
    <name evidence="10" type="ORF">COY90_05410</name>
</gene>
<keyword evidence="4" id="KW-0808">Transferase</keyword>
<dbReference type="GO" id="GO:0016763">
    <property type="term" value="F:pentosyltransferase activity"/>
    <property type="evidence" value="ECO:0007669"/>
    <property type="project" value="TreeGrafter"/>
</dbReference>
<dbReference type="Pfam" id="PF13231">
    <property type="entry name" value="PMT_2"/>
    <property type="match status" value="1"/>
</dbReference>
<feature type="transmembrane region" description="Helical" evidence="8">
    <location>
        <begin position="124"/>
        <end position="141"/>
    </location>
</feature>
<evidence type="ECO:0000256" key="8">
    <source>
        <dbReference type="SAM" id="Phobius"/>
    </source>
</evidence>
<evidence type="ECO:0000256" key="1">
    <source>
        <dbReference type="ARBA" id="ARBA00004651"/>
    </source>
</evidence>
<dbReference type="AlphaFoldDB" id="A0A2M7QC78"/>
<feature type="transmembrane region" description="Helical" evidence="8">
    <location>
        <begin position="148"/>
        <end position="166"/>
    </location>
</feature>
<keyword evidence="5 8" id="KW-0812">Transmembrane</keyword>
<proteinExistence type="predicted"/>
<evidence type="ECO:0000256" key="2">
    <source>
        <dbReference type="ARBA" id="ARBA00022475"/>
    </source>
</evidence>
<evidence type="ECO:0000256" key="4">
    <source>
        <dbReference type="ARBA" id="ARBA00022679"/>
    </source>
</evidence>